<keyword evidence="2" id="KW-1185">Reference proteome</keyword>
<evidence type="ECO:0000313" key="2">
    <source>
        <dbReference type="Proteomes" id="UP001163603"/>
    </source>
</evidence>
<comment type="caution">
    <text evidence="1">The sequence shown here is derived from an EMBL/GenBank/DDBJ whole genome shotgun (WGS) entry which is preliminary data.</text>
</comment>
<sequence>MSSNQVMPFVPSVHKTIGATPRGGRPRKVHFQEVFLHQYQMKVCVEEEGFGVRQQEVLQLEEQLQVEGEQLLYLVQQHNAVNLHQHLHHRVARTTSESEPYAINLLVPCTRA</sequence>
<dbReference type="EMBL" id="CM047739">
    <property type="protein sequence ID" value="KAJ0043056.1"/>
    <property type="molecule type" value="Genomic_DNA"/>
</dbReference>
<proteinExistence type="predicted"/>
<accession>A0ACC0YXB1</accession>
<gene>
    <name evidence="1" type="ORF">Pint_17647</name>
</gene>
<organism evidence="1 2">
    <name type="scientific">Pistacia integerrima</name>
    <dbReference type="NCBI Taxonomy" id="434235"/>
    <lineage>
        <taxon>Eukaryota</taxon>
        <taxon>Viridiplantae</taxon>
        <taxon>Streptophyta</taxon>
        <taxon>Embryophyta</taxon>
        <taxon>Tracheophyta</taxon>
        <taxon>Spermatophyta</taxon>
        <taxon>Magnoliopsida</taxon>
        <taxon>eudicotyledons</taxon>
        <taxon>Gunneridae</taxon>
        <taxon>Pentapetalae</taxon>
        <taxon>rosids</taxon>
        <taxon>malvids</taxon>
        <taxon>Sapindales</taxon>
        <taxon>Anacardiaceae</taxon>
        <taxon>Pistacia</taxon>
    </lineage>
</organism>
<reference evidence="2" key="1">
    <citation type="journal article" date="2023" name="G3 (Bethesda)">
        <title>Genome assembly and association tests identify interacting loci associated with vigor, precocity, and sex in interspecific pistachio rootstocks.</title>
        <authorList>
            <person name="Palmer W."/>
            <person name="Jacygrad E."/>
            <person name="Sagayaradj S."/>
            <person name="Cavanaugh K."/>
            <person name="Han R."/>
            <person name="Bertier L."/>
            <person name="Beede B."/>
            <person name="Kafkas S."/>
            <person name="Golino D."/>
            <person name="Preece J."/>
            <person name="Michelmore R."/>
        </authorList>
    </citation>
    <scope>NUCLEOTIDE SEQUENCE [LARGE SCALE GENOMIC DNA]</scope>
</reference>
<protein>
    <submittedName>
        <fullName evidence="1">Uncharacterized protein</fullName>
    </submittedName>
</protein>
<evidence type="ECO:0000313" key="1">
    <source>
        <dbReference type="EMBL" id="KAJ0043056.1"/>
    </source>
</evidence>
<name>A0ACC0YXB1_9ROSI</name>
<dbReference type="Proteomes" id="UP001163603">
    <property type="component" value="Chromosome 4"/>
</dbReference>